<dbReference type="EMBL" id="KC691257">
    <property type="protein sequence ID" value="AGM12973.1"/>
    <property type="molecule type" value="Genomic_DNA"/>
</dbReference>
<dbReference type="KEGG" id="vg:16213389"/>
<proteinExistence type="predicted"/>
<gene>
    <name evidence="1" type="primary">8</name>
    <name evidence="1" type="ORF">PBI_ASTRAEA_8</name>
</gene>
<dbReference type="Proteomes" id="UP000202369">
    <property type="component" value="Segment"/>
</dbReference>
<protein>
    <submittedName>
        <fullName evidence="1">Uncharacterized protein</fullName>
    </submittedName>
</protein>
<organism evidence="1 2">
    <name type="scientific">Mycobacterium phage Astraea</name>
    <dbReference type="NCBI Taxonomy" id="1327762"/>
    <lineage>
        <taxon>Viruses</taxon>
        <taxon>Duplodnaviria</taxon>
        <taxon>Heunggongvirae</taxon>
        <taxon>Uroviricota</taxon>
        <taxon>Caudoviricetes</taxon>
        <taxon>Ceeclamvirinae</taxon>
        <taxon>Bixzunavirus</taxon>
        <taxon>Bixzunavirus astraea</taxon>
    </lineage>
</organism>
<evidence type="ECO:0000313" key="2">
    <source>
        <dbReference type="Proteomes" id="UP000202369"/>
    </source>
</evidence>
<sequence length="52" mass="5944">MPDWEAEVKIRRKGRIYRWEKALGPTPLFALESATNDLVLELENLESAGEEA</sequence>
<name>R4TQZ0_9CAUD</name>
<keyword evidence="2" id="KW-1185">Reference proteome</keyword>
<reference evidence="1 2" key="1">
    <citation type="submission" date="2013-02" db="EMBL/GenBank/DDBJ databases">
        <authorList>
            <person name="Carson S."/>
            <person name="Miller E.S."/>
            <person name="Brautman G.S."/>
            <person name="Pyreddy A.R."/>
            <person name="Dixit R.A."/>
            <person name="Phillips O.M."/>
            <person name="Hurst K.M."/>
            <person name="Fruchte M.T."/>
            <person name="Graves A.M."/>
            <person name="Bellotti A."/>
            <person name="McChesney C.A."/>
            <person name="Sater R.A."/>
            <person name="Kelly E.M."/>
            <person name="Gruber C."/>
            <person name="Vijayakumar A."/>
            <person name="Jefferson T.N."/>
            <person name="Wolff B.A."/>
            <person name="Hill H.M."/>
            <person name="Viscount D.I."/>
            <person name="Wang X."/>
            <person name="Crowell R."/>
            <person name="Bostrom M.A."/>
            <person name="Burke M."/>
            <person name="Wright G.M."/>
            <person name="Gregory S.G."/>
            <person name="Colman S.D."/>
            <person name="Bradley K.W."/>
            <person name="Khaja R."/>
            <person name="Lewis M.F."/>
            <person name="Barker L.P."/>
            <person name="Asai D.J."/>
            <person name="Bowman C.A."/>
            <person name="Russell D.A."/>
            <person name="Pope W.H."/>
            <person name="Jacobs-Sera D."/>
            <person name="Hendrix R.W."/>
            <person name="Hatfull G.F."/>
        </authorList>
    </citation>
    <scope>NUCLEOTIDE SEQUENCE [LARGE SCALE GENOMIC DNA]</scope>
</reference>
<dbReference type="RefSeq" id="YP_008061504.1">
    <property type="nucleotide sequence ID" value="NC_021349.1"/>
</dbReference>
<evidence type="ECO:0000313" key="1">
    <source>
        <dbReference type="EMBL" id="AGM12973.1"/>
    </source>
</evidence>
<accession>R4TQZ0</accession>
<dbReference type="GeneID" id="16213389"/>